<evidence type="ECO:0000313" key="1">
    <source>
        <dbReference type="EMBL" id="MES1922627.1"/>
    </source>
</evidence>
<dbReference type="EMBL" id="JBDODL010003270">
    <property type="protein sequence ID" value="MES1922627.1"/>
    <property type="molecule type" value="Genomic_DNA"/>
</dbReference>
<evidence type="ECO:0000313" key="2">
    <source>
        <dbReference type="Proteomes" id="UP001439008"/>
    </source>
</evidence>
<protein>
    <submittedName>
        <fullName evidence="1">Uncharacterized protein</fullName>
    </submittedName>
</protein>
<organism evidence="1 2">
    <name type="scientific">Bonamia ostreae</name>
    <dbReference type="NCBI Taxonomy" id="126728"/>
    <lineage>
        <taxon>Eukaryota</taxon>
        <taxon>Sar</taxon>
        <taxon>Rhizaria</taxon>
        <taxon>Endomyxa</taxon>
        <taxon>Ascetosporea</taxon>
        <taxon>Haplosporida</taxon>
        <taxon>Bonamia</taxon>
    </lineage>
</organism>
<comment type="caution">
    <text evidence="1">The sequence shown here is derived from an EMBL/GenBank/DDBJ whole genome shotgun (WGS) entry which is preliminary data.</text>
</comment>
<name>A0ABV2ATA9_9EUKA</name>
<dbReference type="Proteomes" id="UP001439008">
    <property type="component" value="Unassembled WGS sequence"/>
</dbReference>
<gene>
    <name evidence="1" type="ORF">MHBO_004145</name>
</gene>
<reference evidence="1 2" key="1">
    <citation type="journal article" date="2024" name="BMC Biol.">
        <title>Comparative genomics of Ascetosporea gives new insight into the evolutionary basis for animal parasitism in Rhizaria.</title>
        <authorList>
            <person name="Hiltunen Thoren M."/>
            <person name="Onut-Brannstrom I."/>
            <person name="Alfjorden A."/>
            <person name="Peckova H."/>
            <person name="Swords F."/>
            <person name="Hooper C."/>
            <person name="Holzer A.S."/>
            <person name="Bass D."/>
            <person name="Burki F."/>
        </authorList>
    </citation>
    <scope>NUCLEOTIDE SEQUENCE [LARGE SCALE GENOMIC DNA]</scope>
    <source>
        <strain evidence="1">20-A016</strain>
    </source>
</reference>
<accession>A0ABV2ATA9</accession>
<sequence>MLSVLTKMFAEERGSWRTLHEENVGKYGRGYVVLWMTSFLPLEKSNSSSIEIRTRKQSQVKCISSSRLITYLVSKCETGYNWTINTKAFYAV</sequence>
<proteinExistence type="predicted"/>
<keyword evidence="2" id="KW-1185">Reference proteome</keyword>